<name>A0A655BPS8_SALET</name>
<evidence type="ECO:0000313" key="1">
    <source>
        <dbReference type="EMBL" id="CNT67581.1"/>
    </source>
</evidence>
<accession>A0A655BPS8</accession>
<reference evidence="1 2" key="1">
    <citation type="submission" date="2015-03" db="EMBL/GenBank/DDBJ databases">
        <authorList>
            <consortium name="Pathogen Informatics"/>
        </authorList>
    </citation>
    <scope>NUCLEOTIDE SEQUENCE [LARGE SCALE GENOMIC DNA]</scope>
    <source>
        <strain evidence="1 2">D4891</strain>
    </source>
</reference>
<evidence type="ECO:0000313" key="2">
    <source>
        <dbReference type="Proteomes" id="UP000042394"/>
    </source>
</evidence>
<gene>
    <name evidence="1" type="ORF">ERS008207_00549</name>
</gene>
<dbReference type="EMBL" id="CQPD01000004">
    <property type="protein sequence ID" value="CNT67581.1"/>
    <property type="molecule type" value="Genomic_DNA"/>
</dbReference>
<proteinExistence type="predicted"/>
<dbReference type="Proteomes" id="UP000042394">
    <property type="component" value="Unassembled WGS sequence"/>
</dbReference>
<dbReference type="AlphaFoldDB" id="A0A655BPS8"/>
<sequence>MIRMLLLELALTKIGATPLLVHGTFSTYVVLIPQDSRLRMVLSAKISSPTLVNINTFELSLAAATAWFAPFPPQPILNAGASRVSPSLGIWLV</sequence>
<organism evidence="1 2">
    <name type="scientific">Salmonella enterica subsp. enterica serovar Bovismorbificans</name>
    <dbReference type="NCBI Taxonomy" id="58097"/>
    <lineage>
        <taxon>Bacteria</taxon>
        <taxon>Pseudomonadati</taxon>
        <taxon>Pseudomonadota</taxon>
        <taxon>Gammaproteobacteria</taxon>
        <taxon>Enterobacterales</taxon>
        <taxon>Enterobacteriaceae</taxon>
        <taxon>Salmonella</taxon>
    </lineage>
</organism>
<protein>
    <submittedName>
        <fullName evidence="1">Uncharacterized protein</fullName>
    </submittedName>
</protein>